<comment type="caution">
    <text evidence="1">The sequence shown here is derived from an EMBL/GenBank/DDBJ whole genome shotgun (WGS) entry which is preliminary data.</text>
</comment>
<accession>A0A939BT25</accession>
<sequence length="147" mass="17117">MNMNKIDEDLLTNYANCFAIDEENVVDNIKCLNEVKKELSGIDLPEKIMDYLEKVDEIFLLSLASISCDFDLIYEGEGGEYCFYLTIEDDEILLDELSKETLADIKASLFEEILKLDILEKREHLSGNLRRTIIKKKLIKLKQLRYI</sequence>
<proteinExistence type="predicted"/>
<dbReference type="RefSeq" id="WP_204702526.1">
    <property type="nucleotide sequence ID" value="NZ_JAFBDQ010000017.1"/>
</dbReference>
<dbReference type="AlphaFoldDB" id="A0A939BT25"/>
<reference evidence="1" key="1">
    <citation type="submission" date="2021-01" db="EMBL/GenBank/DDBJ databases">
        <title>Genomic Encyclopedia of Type Strains, Phase IV (KMG-IV): sequencing the most valuable type-strain genomes for metagenomic binning, comparative biology and taxonomic classification.</title>
        <authorList>
            <person name="Goeker M."/>
        </authorList>
    </citation>
    <scope>NUCLEOTIDE SEQUENCE</scope>
    <source>
        <strain evidence="1">DSM 23230</strain>
    </source>
</reference>
<dbReference type="EMBL" id="JAFBDQ010000017">
    <property type="protein sequence ID" value="MBM7557781.1"/>
    <property type="molecule type" value="Genomic_DNA"/>
</dbReference>
<protein>
    <submittedName>
        <fullName evidence="1">Uncharacterized protein</fullName>
    </submittedName>
</protein>
<name>A0A939BT25_9FIRM</name>
<gene>
    <name evidence="1" type="ORF">JOC47_002647</name>
</gene>
<keyword evidence="2" id="KW-1185">Reference proteome</keyword>
<evidence type="ECO:0000313" key="2">
    <source>
        <dbReference type="Proteomes" id="UP000774000"/>
    </source>
</evidence>
<dbReference type="Proteomes" id="UP000774000">
    <property type="component" value="Unassembled WGS sequence"/>
</dbReference>
<organism evidence="1 2">
    <name type="scientific">Halanaerobacter jeridensis</name>
    <dbReference type="NCBI Taxonomy" id="706427"/>
    <lineage>
        <taxon>Bacteria</taxon>
        <taxon>Bacillati</taxon>
        <taxon>Bacillota</taxon>
        <taxon>Clostridia</taxon>
        <taxon>Halanaerobiales</taxon>
        <taxon>Halobacteroidaceae</taxon>
        <taxon>Halanaerobacter</taxon>
    </lineage>
</organism>
<evidence type="ECO:0000313" key="1">
    <source>
        <dbReference type="EMBL" id="MBM7557781.1"/>
    </source>
</evidence>